<gene>
    <name evidence="2" type="ORF">CALVIDRAFT_506995</name>
</gene>
<dbReference type="InterPro" id="IPR000073">
    <property type="entry name" value="AB_hydrolase_1"/>
</dbReference>
<dbReference type="GO" id="GO:0016020">
    <property type="term" value="C:membrane"/>
    <property type="evidence" value="ECO:0007669"/>
    <property type="project" value="TreeGrafter"/>
</dbReference>
<reference evidence="2 3" key="1">
    <citation type="journal article" date="2016" name="Mol. Biol. Evol.">
        <title>Comparative Genomics of Early-Diverging Mushroom-Forming Fungi Provides Insights into the Origins of Lignocellulose Decay Capabilities.</title>
        <authorList>
            <person name="Nagy L.G."/>
            <person name="Riley R."/>
            <person name="Tritt A."/>
            <person name="Adam C."/>
            <person name="Daum C."/>
            <person name="Floudas D."/>
            <person name="Sun H."/>
            <person name="Yadav J.S."/>
            <person name="Pangilinan J."/>
            <person name="Larsson K.H."/>
            <person name="Matsuura K."/>
            <person name="Barry K."/>
            <person name="Labutti K."/>
            <person name="Kuo R."/>
            <person name="Ohm R.A."/>
            <person name="Bhattacharya S.S."/>
            <person name="Shirouzu T."/>
            <person name="Yoshinaga Y."/>
            <person name="Martin F.M."/>
            <person name="Grigoriev I.V."/>
            <person name="Hibbett D.S."/>
        </authorList>
    </citation>
    <scope>NUCLEOTIDE SEQUENCE [LARGE SCALE GENOMIC DNA]</scope>
    <source>
        <strain evidence="2 3">TUFC12733</strain>
    </source>
</reference>
<dbReference type="Pfam" id="PF00561">
    <property type="entry name" value="Abhydrolase_1"/>
    <property type="match status" value="1"/>
</dbReference>
<name>A0A167G8U4_CALVF</name>
<dbReference type="PANTHER" id="PTHR43798">
    <property type="entry name" value="MONOACYLGLYCEROL LIPASE"/>
    <property type="match status" value="1"/>
</dbReference>
<keyword evidence="3" id="KW-1185">Reference proteome</keyword>
<dbReference type="Proteomes" id="UP000076738">
    <property type="component" value="Unassembled WGS sequence"/>
</dbReference>
<sequence length="438" mass="48964">MPFVELANEDVQMFYRTNLPGDEYGGAISSTSPPPKDREPLLLLPGTMIDSTDMTEIFASPLSKRYTLIALDPRSVGQTKNDPHLERDAWTDAVDFVKALDALGIDSVHVLAVGGPSVTAVKRMAILWPERVKSLVLVAISNPDPPDWIRDSWNELVDRYLHAKDVETMEDCVNELYPLSYGEYLGEAKIDEVVSYWESQYYPANGSRFYDWAIPFLLRQRLPIEYTSLIHQPTLILNGASTLVTSPEEAEILQGSLPNSAGGAKLVIIPDAPDQFHYIPQFAGILVDEMINFYRQLPETKARKFLNNEKDSWKRALLELAELRKDESMKDGDPTVAASFSCVAPDIIAVRKSAYERISQEEKGAFSPFGPDGKPLRKLSERRLAEISQGAQHSRSRSDSDLWASGVELEVIESDEETDMPTSTEDLRKTLAKDLVIG</sequence>
<feature type="domain" description="AB hydrolase-1" evidence="1">
    <location>
        <begin position="40"/>
        <end position="272"/>
    </location>
</feature>
<protein>
    <submittedName>
        <fullName evidence="2">Alpha/beta-hydrolase</fullName>
    </submittedName>
</protein>
<evidence type="ECO:0000313" key="3">
    <source>
        <dbReference type="Proteomes" id="UP000076738"/>
    </source>
</evidence>
<accession>A0A167G8U4</accession>
<keyword evidence="2" id="KW-0378">Hydrolase</keyword>
<dbReference type="GO" id="GO:0016787">
    <property type="term" value="F:hydrolase activity"/>
    <property type="evidence" value="ECO:0007669"/>
    <property type="project" value="UniProtKB-KW"/>
</dbReference>
<dbReference type="AlphaFoldDB" id="A0A167G8U4"/>
<dbReference type="EMBL" id="KV417345">
    <property type="protein sequence ID" value="KZO90304.1"/>
    <property type="molecule type" value="Genomic_DNA"/>
</dbReference>
<dbReference type="InterPro" id="IPR029058">
    <property type="entry name" value="AB_hydrolase_fold"/>
</dbReference>
<dbReference type="OrthoDB" id="19657at2759"/>
<evidence type="ECO:0000313" key="2">
    <source>
        <dbReference type="EMBL" id="KZO90304.1"/>
    </source>
</evidence>
<dbReference type="SUPFAM" id="SSF53474">
    <property type="entry name" value="alpha/beta-Hydrolases"/>
    <property type="match status" value="1"/>
</dbReference>
<proteinExistence type="predicted"/>
<dbReference type="Gene3D" id="3.40.50.1820">
    <property type="entry name" value="alpha/beta hydrolase"/>
    <property type="match status" value="1"/>
</dbReference>
<dbReference type="InterPro" id="IPR050266">
    <property type="entry name" value="AB_hydrolase_sf"/>
</dbReference>
<evidence type="ECO:0000259" key="1">
    <source>
        <dbReference type="Pfam" id="PF00561"/>
    </source>
</evidence>
<organism evidence="2 3">
    <name type="scientific">Calocera viscosa (strain TUFC12733)</name>
    <dbReference type="NCBI Taxonomy" id="1330018"/>
    <lineage>
        <taxon>Eukaryota</taxon>
        <taxon>Fungi</taxon>
        <taxon>Dikarya</taxon>
        <taxon>Basidiomycota</taxon>
        <taxon>Agaricomycotina</taxon>
        <taxon>Dacrymycetes</taxon>
        <taxon>Dacrymycetales</taxon>
        <taxon>Dacrymycetaceae</taxon>
        <taxon>Calocera</taxon>
    </lineage>
</organism>
<dbReference type="PANTHER" id="PTHR43798:SF33">
    <property type="entry name" value="HYDROLASE, PUTATIVE (AFU_ORTHOLOGUE AFUA_2G14860)-RELATED"/>
    <property type="match status" value="1"/>
</dbReference>